<dbReference type="PANTHER" id="PTHR36220">
    <property type="entry name" value="UNNAMED PRODUCT"/>
    <property type="match status" value="1"/>
</dbReference>
<dbReference type="AlphaFoldDB" id="A0A8J6E1J1"/>
<feature type="domain" description="IPT/TIG" evidence="5">
    <location>
        <begin position="846"/>
        <end position="917"/>
    </location>
</feature>
<keyword evidence="4" id="KW-1133">Transmembrane helix</keyword>
<dbReference type="InterPro" id="IPR036770">
    <property type="entry name" value="Ankyrin_rpt-contain_sf"/>
</dbReference>
<feature type="repeat" description="ANK" evidence="2">
    <location>
        <begin position="1077"/>
        <end position="1109"/>
    </location>
</feature>
<dbReference type="PROSITE" id="PS50297">
    <property type="entry name" value="ANK_REP_REGION"/>
    <property type="match status" value="1"/>
</dbReference>
<dbReference type="Pfam" id="PF07699">
    <property type="entry name" value="Ephrin_rec_like"/>
    <property type="match status" value="1"/>
</dbReference>
<keyword evidence="8" id="KW-1185">Reference proteome</keyword>
<keyword evidence="1" id="KW-0732">Signal</keyword>
<keyword evidence="4" id="KW-0812">Transmembrane</keyword>
<comment type="caution">
    <text evidence="7">The sequence shown here is derived from an EMBL/GenBank/DDBJ whole genome shotgun (WGS) entry which is preliminary data.</text>
</comment>
<dbReference type="InterPro" id="IPR002110">
    <property type="entry name" value="Ankyrin_rpt"/>
</dbReference>
<dbReference type="Proteomes" id="UP000717585">
    <property type="component" value="Unassembled WGS sequence"/>
</dbReference>
<reference evidence="7" key="1">
    <citation type="submission" date="2021-05" db="EMBL/GenBank/DDBJ databases">
        <title>A free-living protist that lacks canonical eukaryotic 1 DNA replication and segregation systems.</title>
        <authorList>
            <person name="Salas-Leiva D.E."/>
            <person name="Tromer E.C."/>
            <person name="Curtis B.A."/>
            <person name="Jerlstrom-Hultqvist J."/>
            <person name="Kolisko M."/>
            <person name="Yi Z."/>
            <person name="Salas-Leiva J.S."/>
            <person name="Gallot-Lavallee L."/>
            <person name="Kops G.J.P.L."/>
            <person name="Archibald J.M."/>
            <person name="Simpson A.G.B."/>
            <person name="Roger A.J."/>
        </authorList>
    </citation>
    <scope>NUCLEOTIDE SEQUENCE</scope>
    <source>
        <strain evidence="7">BICM</strain>
    </source>
</reference>
<evidence type="ECO:0000313" key="8">
    <source>
        <dbReference type="Proteomes" id="UP000717585"/>
    </source>
</evidence>
<evidence type="ECO:0000259" key="5">
    <source>
        <dbReference type="Pfam" id="PF01833"/>
    </source>
</evidence>
<dbReference type="Pfam" id="PF12796">
    <property type="entry name" value="Ank_2"/>
    <property type="match status" value="1"/>
</dbReference>
<dbReference type="SUPFAM" id="SSF57184">
    <property type="entry name" value="Growth factor receptor domain"/>
    <property type="match status" value="1"/>
</dbReference>
<proteinExistence type="predicted"/>
<protein>
    <submittedName>
        <fullName evidence="7">Ankyrin repeats (3 copies)</fullName>
    </submittedName>
</protein>
<evidence type="ECO:0000256" key="3">
    <source>
        <dbReference type="SAM" id="MobiDB-lite"/>
    </source>
</evidence>
<dbReference type="Gene3D" id="2.10.50.10">
    <property type="entry name" value="Tumor Necrosis Factor Receptor, subunit A, domain 2"/>
    <property type="match status" value="1"/>
</dbReference>
<feature type="transmembrane region" description="Helical" evidence="4">
    <location>
        <begin position="938"/>
        <end position="956"/>
    </location>
</feature>
<dbReference type="OrthoDB" id="408439at2759"/>
<dbReference type="Pfam" id="PF14312">
    <property type="entry name" value="FG-GAP_2"/>
    <property type="match status" value="5"/>
</dbReference>
<dbReference type="SUPFAM" id="SSF48403">
    <property type="entry name" value="Ankyrin repeat"/>
    <property type="match status" value="1"/>
</dbReference>
<gene>
    <name evidence="7" type="ORF">J8273_3260</name>
</gene>
<keyword evidence="2" id="KW-0040">ANK repeat</keyword>
<organism evidence="7 8">
    <name type="scientific">Carpediemonas membranifera</name>
    <dbReference type="NCBI Taxonomy" id="201153"/>
    <lineage>
        <taxon>Eukaryota</taxon>
        <taxon>Metamonada</taxon>
        <taxon>Carpediemonas-like organisms</taxon>
        <taxon>Carpediemonas</taxon>
    </lineage>
</organism>
<keyword evidence="4" id="KW-0472">Membrane</keyword>
<feature type="transmembrane region" description="Helical" evidence="4">
    <location>
        <begin position="906"/>
        <end position="926"/>
    </location>
</feature>
<dbReference type="EMBL" id="JAHDYR010000025">
    <property type="protein sequence ID" value="KAG9393131.1"/>
    <property type="molecule type" value="Genomic_DNA"/>
</dbReference>
<feature type="transmembrane region" description="Helical" evidence="4">
    <location>
        <begin position="962"/>
        <end position="985"/>
    </location>
</feature>
<dbReference type="PROSITE" id="PS50088">
    <property type="entry name" value="ANK_REPEAT"/>
    <property type="match status" value="1"/>
</dbReference>
<feature type="region of interest" description="Disordered" evidence="3">
    <location>
        <begin position="1184"/>
        <end position="1209"/>
    </location>
</feature>
<dbReference type="Pfam" id="PF01833">
    <property type="entry name" value="TIG"/>
    <property type="match status" value="1"/>
</dbReference>
<dbReference type="InterPro" id="IPR013517">
    <property type="entry name" value="FG-GAP"/>
</dbReference>
<evidence type="ECO:0000256" key="2">
    <source>
        <dbReference type="PROSITE-ProRule" id="PRU00023"/>
    </source>
</evidence>
<dbReference type="SUPFAM" id="SSF69318">
    <property type="entry name" value="Integrin alpha N-terminal domain"/>
    <property type="match status" value="2"/>
</dbReference>
<dbReference type="Gene3D" id="2.130.10.130">
    <property type="entry name" value="Integrin alpha, N-terminal"/>
    <property type="match status" value="2"/>
</dbReference>
<sequence>MTMSLCHMFLPRVWGPLRQGRSVRLGAKSAISKAFTDIVPKEHIPMAFKQPQHKQRISSSYELKSHCFSFISNQFFAIFLLFSLIPATHALNWLQEQKIYASDFSSGDRFGQAVSISSDSALVGAHWNANAHGTAAGAVYVFVRNETDNTWSQQDKLIGSQIDEYDYFGVAVATDGDVAAVGAHNHEVNSEVSAGIVTVFNRDADGVWTEVAFFAADTPQAYGTFGHSIAMSGDYIAVGADAVDPGSSDAVVPGVVGSAFIYYNNPVTGWGFQQELSPAGTLYSDRVAESISIDGDTVVFGAPYARSNEGVVFVYILSGATWTHQITLSASDAASGDRFGWAVSVCGDYLFVGADCSGTDGSGKAYIFERIGSTWDEVMAIENPLSAGLFGTTVSVSGNTGIIAARGTAALIYYRDGGVWSRIDTLEPVSATYVDRFGSAVAISGNITIIADVWDSRAGFGTGAVYAFAGYCDLGYKRSESLCVACSEGEYQDTYGMTSCKTVEAGYYAPSGSAQTSPLVCDGGRWQNETGQASCKTTDEGYFTPSNGTAMTTQIPCSAGYYQGASGASSCETAQVGYYAPAGSPQTAQLACNGGKFQNETGQATCYTVEAGFYTPATGPQSAAIECNDGKYQPDPGQSTCLTATAGCVVPATGPQTTATPCNTGYFQGESGESTCDHCPARFSTGGTGAYAACVEFIIQDTALSSESAPITVETGHMASALTAVAVGSWSTELVGNGTEVLAVPLVAPGDDLSGNHTVVCTLADATTATAYASFDPDFVLDAPTPVISGTTIRATAIGPACPTVMAFGTMGAFPLDAVAVQGSTIACASADVAVTAGDVNTHFNPSISAVSANVEVNITLDGAKFGSTSGLAVEFDSTALSVTISSSGQLCFTPGDFEPGSNHTVVASLGGTAFLSTTITAVVVLDGPDVSSPGSSASSLWVVLLAASGAGAVVILATLALLAVCCVSCVICAGAAGQTAVVAVRRSKTHSKTITQPWAPLLQAAFDGDSNRVKALCSAGVDVNEADADRMTAISLAARMGHSGVVVALLAAGASPTMPHQPRTVSQPAIETFTGRTAGPLHLAAESGHAACVKLLLDAGADIHVADSEGQTPLDLAMTGEHDECVALLKAATAPPKVLPAMPQELGRLSKTLPKASLPSARGTPRTAAPKLVLPSWVSTASAVTPTLPPQPRNEASPALPADNEASG</sequence>
<dbReference type="InterPro" id="IPR028994">
    <property type="entry name" value="Integrin_alpha_N"/>
</dbReference>
<evidence type="ECO:0000256" key="1">
    <source>
        <dbReference type="ARBA" id="ARBA00022729"/>
    </source>
</evidence>
<evidence type="ECO:0000313" key="7">
    <source>
        <dbReference type="EMBL" id="KAG9393131.1"/>
    </source>
</evidence>
<dbReference type="PANTHER" id="PTHR36220:SF1">
    <property type="entry name" value="GAMMA TUBULIN COMPLEX COMPONENT C-TERMINAL DOMAIN-CONTAINING PROTEIN"/>
    <property type="match status" value="1"/>
</dbReference>
<evidence type="ECO:0000259" key="6">
    <source>
        <dbReference type="Pfam" id="PF07699"/>
    </source>
</evidence>
<name>A0A8J6E1J1_9EUKA</name>
<feature type="domain" description="Tyrosine-protein kinase ephrin type A/B receptor-like" evidence="6">
    <location>
        <begin position="659"/>
        <end position="690"/>
    </location>
</feature>
<dbReference type="InterPro" id="IPR011641">
    <property type="entry name" value="Tyr-kin_ephrin_A/B_rcpt-like"/>
</dbReference>
<dbReference type="InterPro" id="IPR002909">
    <property type="entry name" value="IPT_dom"/>
</dbReference>
<dbReference type="Gene3D" id="1.25.40.20">
    <property type="entry name" value="Ankyrin repeat-containing domain"/>
    <property type="match status" value="2"/>
</dbReference>
<evidence type="ECO:0000256" key="4">
    <source>
        <dbReference type="SAM" id="Phobius"/>
    </source>
</evidence>
<dbReference type="InterPro" id="IPR009030">
    <property type="entry name" value="Growth_fac_rcpt_cys_sf"/>
</dbReference>
<dbReference type="SMART" id="SM01411">
    <property type="entry name" value="Ephrin_rec_like"/>
    <property type="match status" value="4"/>
</dbReference>
<accession>A0A8J6E1J1</accession>
<dbReference type="SMART" id="SM00248">
    <property type="entry name" value="ANK"/>
    <property type="match status" value="4"/>
</dbReference>